<keyword evidence="2" id="KW-1133">Transmembrane helix</keyword>
<feature type="compositionally biased region" description="Low complexity" evidence="1">
    <location>
        <begin position="109"/>
        <end position="126"/>
    </location>
</feature>
<evidence type="ECO:0000313" key="5">
    <source>
        <dbReference type="Proteomes" id="UP000675554"/>
    </source>
</evidence>
<keyword evidence="2" id="KW-0812">Transmembrane</keyword>
<name>A0A8T4ILC0_9ACTN</name>
<keyword evidence="2" id="KW-0472">Membrane</keyword>
<accession>A0A8T4ILC0</accession>
<feature type="transmembrane region" description="Helical" evidence="2">
    <location>
        <begin position="40"/>
        <end position="57"/>
    </location>
</feature>
<proteinExistence type="predicted"/>
<evidence type="ECO:0000256" key="1">
    <source>
        <dbReference type="SAM" id="MobiDB-lite"/>
    </source>
</evidence>
<keyword evidence="3" id="KW-0732">Signal</keyword>
<dbReference type="Proteomes" id="UP000675554">
    <property type="component" value="Unassembled WGS sequence"/>
</dbReference>
<dbReference type="EMBL" id="JAGSMN010000118">
    <property type="protein sequence ID" value="MBR7672605.1"/>
    <property type="molecule type" value="Genomic_DNA"/>
</dbReference>
<feature type="region of interest" description="Disordered" evidence="1">
    <location>
        <begin position="237"/>
        <end position="260"/>
    </location>
</feature>
<feature type="transmembrane region" description="Helical" evidence="2">
    <location>
        <begin position="160"/>
        <end position="178"/>
    </location>
</feature>
<gene>
    <name evidence="4" type="ORF">KDA82_06120</name>
</gene>
<reference evidence="4" key="1">
    <citation type="submission" date="2021-04" db="EMBL/GenBank/DDBJ databases">
        <title>Sequencing of actinobacteria type strains.</title>
        <authorList>
            <person name="Nguyen G.-S."/>
            <person name="Wentzel A."/>
        </authorList>
    </citation>
    <scope>NUCLEOTIDE SEQUENCE</scope>
    <source>
        <strain evidence="4">DSM 42095</strain>
    </source>
</reference>
<comment type="caution">
    <text evidence="4">The sequence shown here is derived from an EMBL/GenBank/DDBJ whole genome shotgun (WGS) entry which is preliminary data.</text>
</comment>
<organism evidence="4 5">
    <name type="scientific">Streptomyces daliensis</name>
    <dbReference type="NCBI Taxonomy" id="299421"/>
    <lineage>
        <taxon>Bacteria</taxon>
        <taxon>Bacillati</taxon>
        <taxon>Actinomycetota</taxon>
        <taxon>Actinomycetes</taxon>
        <taxon>Kitasatosporales</taxon>
        <taxon>Streptomycetaceae</taxon>
        <taxon>Streptomyces</taxon>
    </lineage>
</organism>
<evidence type="ECO:0000313" key="4">
    <source>
        <dbReference type="EMBL" id="MBR7672605.1"/>
    </source>
</evidence>
<feature type="region of interest" description="Disordered" evidence="1">
    <location>
        <begin position="90"/>
        <end position="126"/>
    </location>
</feature>
<feature type="transmembrane region" description="Helical" evidence="2">
    <location>
        <begin position="190"/>
        <end position="208"/>
    </location>
</feature>
<feature type="signal peptide" evidence="3">
    <location>
        <begin position="1"/>
        <end position="32"/>
    </location>
</feature>
<feature type="transmembrane region" description="Helical" evidence="2">
    <location>
        <begin position="64"/>
        <end position="81"/>
    </location>
</feature>
<evidence type="ECO:0000256" key="3">
    <source>
        <dbReference type="SAM" id="SignalP"/>
    </source>
</evidence>
<sequence>MSGTVTPPLRTARAFLFAAVCVLLAGAGHATAAGHGLPPRVLGAAFAGVAVLGWLGARRQRGPLAIGGGLLGAQAALHLLFGRLAGTGHQSHGGHAAPGGHGGRHGAHMAHSPMGSPGSMGSMDAGAAGSGAAAGAGAGAGGPGPSQWAELLGPTGHGSATMLAAHLLAALLCALWLWRGERALFGLLRALAALALPPLALCAAVRGACATAPAPRPVRRRSPARTPRPPCALLLHTVSRRGPPTGPAPRSTTPVAPAPA</sequence>
<protein>
    <recommendedName>
        <fullName evidence="6">Integral membrane protein</fullName>
    </recommendedName>
</protein>
<evidence type="ECO:0000256" key="2">
    <source>
        <dbReference type="SAM" id="Phobius"/>
    </source>
</evidence>
<evidence type="ECO:0008006" key="6">
    <source>
        <dbReference type="Google" id="ProtNLM"/>
    </source>
</evidence>
<dbReference type="AlphaFoldDB" id="A0A8T4ILC0"/>
<keyword evidence="5" id="KW-1185">Reference proteome</keyword>
<feature type="chain" id="PRO_5035842496" description="Integral membrane protein" evidence="3">
    <location>
        <begin position="33"/>
        <end position="260"/>
    </location>
</feature>